<dbReference type="EMBL" id="JAQIZT010000001">
    <property type="protein sequence ID" value="KAJ7015147.1"/>
    <property type="molecule type" value="Genomic_DNA"/>
</dbReference>
<proteinExistence type="predicted"/>
<gene>
    <name evidence="1" type="ORF">NC653_004453</name>
</gene>
<protein>
    <submittedName>
        <fullName evidence="1">Uncharacterized protein</fullName>
    </submittedName>
</protein>
<dbReference type="Proteomes" id="UP001164929">
    <property type="component" value="Chromosome 1"/>
</dbReference>
<accession>A0AAD6RWK1</accession>
<dbReference type="AlphaFoldDB" id="A0AAD6RWK1"/>
<sequence>MLSFGAIKTLRHLKNIKRVSENFTAI</sequence>
<name>A0AAD6RWK1_9ROSI</name>
<organism evidence="1 2">
    <name type="scientific">Populus alba x Populus x berolinensis</name>
    <dbReference type="NCBI Taxonomy" id="444605"/>
    <lineage>
        <taxon>Eukaryota</taxon>
        <taxon>Viridiplantae</taxon>
        <taxon>Streptophyta</taxon>
        <taxon>Embryophyta</taxon>
        <taxon>Tracheophyta</taxon>
        <taxon>Spermatophyta</taxon>
        <taxon>Magnoliopsida</taxon>
        <taxon>eudicotyledons</taxon>
        <taxon>Gunneridae</taxon>
        <taxon>Pentapetalae</taxon>
        <taxon>rosids</taxon>
        <taxon>fabids</taxon>
        <taxon>Malpighiales</taxon>
        <taxon>Salicaceae</taxon>
        <taxon>Saliceae</taxon>
        <taxon>Populus</taxon>
    </lineage>
</organism>
<evidence type="ECO:0000313" key="2">
    <source>
        <dbReference type="Proteomes" id="UP001164929"/>
    </source>
</evidence>
<keyword evidence="2" id="KW-1185">Reference proteome</keyword>
<comment type="caution">
    <text evidence="1">The sequence shown here is derived from an EMBL/GenBank/DDBJ whole genome shotgun (WGS) entry which is preliminary data.</text>
</comment>
<evidence type="ECO:0000313" key="1">
    <source>
        <dbReference type="EMBL" id="KAJ7015147.1"/>
    </source>
</evidence>
<reference evidence="1 2" key="1">
    <citation type="journal article" date="2023" name="Mol. Ecol. Resour.">
        <title>Chromosome-level genome assembly of a triploid poplar Populus alba 'Berolinensis'.</title>
        <authorList>
            <person name="Chen S."/>
            <person name="Yu Y."/>
            <person name="Wang X."/>
            <person name="Wang S."/>
            <person name="Zhang T."/>
            <person name="Zhou Y."/>
            <person name="He R."/>
            <person name="Meng N."/>
            <person name="Wang Y."/>
            <person name="Liu W."/>
            <person name="Liu Z."/>
            <person name="Liu J."/>
            <person name="Guo Q."/>
            <person name="Huang H."/>
            <person name="Sederoff R.R."/>
            <person name="Wang G."/>
            <person name="Qu G."/>
            <person name="Chen S."/>
        </authorList>
    </citation>
    <scope>NUCLEOTIDE SEQUENCE [LARGE SCALE GENOMIC DNA]</scope>
    <source>
        <strain evidence="1">SC-2020</strain>
    </source>
</reference>